<dbReference type="InterPro" id="IPR016040">
    <property type="entry name" value="NAD(P)-bd_dom"/>
</dbReference>
<dbReference type="Gene3D" id="3.40.50.720">
    <property type="entry name" value="NAD(P)-binding Rossmann-like Domain"/>
    <property type="match status" value="1"/>
</dbReference>
<dbReference type="OrthoDB" id="9801785at2"/>
<feature type="domain" description="NAD(P)-binding" evidence="1">
    <location>
        <begin position="5"/>
        <end position="326"/>
    </location>
</feature>
<accession>A0A318QTW9</accession>
<dbReference type="AlphaFoldDB" id="A0A318QTW9"/>
<evidence type="ECO:0000313" key="3">
    <source>
        <dbReference type="Proteomes" id="UP000247417"/>
    </source>
</evidence>
<organism evidence="2 3">
    <name type="scientific">Komagataeibacter oboediens</name>
    <dbReference type="NCBI Taxonomy" id="65958"/>
    <lineage>
        <taxon>Bacteria</taxon>
        <taxon>Pseudomonadati</taxon>
        <taxon>Pseudomonadota</taxon>
        <taxon>Alphaproteobacteria</taxon>
        <taxon>Acetobacterales</taxon>
        <taxon>Acetobacteraceae</taxon>
        <taxon>Komagataeibacter</taxon>
    </lineage>
</organism>
<dbReference type="PANTHER" id="PTHR43000">
    <property type="entry name" value="DTDP-D-GLUCOSE 4,6-DEHYDRATASE-RELATED"/>
    <property type="match status" value="1"/>
</dbReference>
<dbReference type="STRING" id="940286.GCA_000227565_01408"/>
<dbReference type="RefSeq" id="WP_110507414.1">
    <property type="nucleotide sequence ID" value="NZ_NKTX01000032.1"/>
</dbReference>
<dbReference type="Proteomes" id="UP000247417">
    <property type="component" value="Unassembled WGS sequence"/>
</dbReference>
<evidence type="ECO:0000313" key="2">
    <source>
        <dbReference type="EMBL" id="PYD81404.1"/>
    </source>
</evidence>
<reference evidence="2 3" key="1">
    <citation type="submission" date="2017-07" db="EMBL/GenBank/DDBJ databases">
        <title>A draft genome sequence of Komagataeibacter oboediens LMG 18849.</title>
        <authorList>
            <person name="Skraban J."/>
            <person name="Cleenwerck I."/>
            <person name="Vandamme P."/>
            <person name="Trcek J."/>
        </authorList>
    </citation>
    <scope>NUCLEOTIDE SEQUENCE [LARGE SCALE GENOMIC DNA]</scope>
    <source>
        <strain evidence="2 3">LMG 18849</strain>
    </source>
</reference>
<dbReference type="SUPFAM" id="SSF51735">
    <property type="entry name" value="NAD(P)-binding Rossmann-fold domains"/>
    <property type="match status" value="1"/>
</dbReference>
<comment type="caution">
    <text evidence="2">The sequence shown here is derived from an EMBL/GenBank/DDBJ whole genome shotgun (WGS) entry which is preliminary data.</text>
</comment>
<name>A0A318QTW9_9PROT</name>
<dbReference type="EMBL" id="NKTX01000032">
    <property type="protein sequence ID" value="PYD81404.1"/>
    <property type="molecule type" value="Genomic_DNA"/>
</dbReference>
<dbReference type="Gene3D" id="3.90.25.10">
    <property type="entry name" value="UDP-galactose 4-epimerase, domain 1"/>
    <property type="match status" value="1"/>
</dbReference>
<gene>
    <name evidence="2" type="ORF">CFR80_11860</name>
</gene>
<sequence>MTEVLITGAGGAIGIHMLATVLQQTNWNVVATDSFRHKGDFDRITTLLLGLGYDARNRVHILPHDLSVPFSRRQVDRLHHVDYIINLASLSDVEDSIQEPVPFIMNNTALVLNMLELARQCTGLGAFVQFSTDEVYGPDVADGDGHPEWDTILPSNPYAASKAAQEAIAISYWRSYGVPIVITNTMNNFGEMQGADKYPVKVQKAVADGRTVEVHTSCDGQIGSRHYIHSANAADAVLFILRRGDAYRHQSGQIDRPDRYNIVGDARLDNLEMAQKIAELMGKPLTVRHVNFHADRPGHDLHYGLDGSKMKAAGWKPPESFDASMARTIAWQKANKEWIS</sequence>
<protein>
    <submittedName>
        <fullName evidence="2">NAD-dependent epimerase</fullName>
    </submittedName>
</protein>
<proteinExistence type="predicted"/>
<dbReference type="InterPro" id="IPR036291">
    <property type="entry name" value="NAD(P)-bd_dom_sf"/>
</dbReference>
<evidence type="ECO:0000259" key="1">
    <source>
        <dbReference type="Pfam" id="PF16363"/>
    </source>
</evidence>
<dbReference type="Pfam" id="PF16363">
    <property type="entry name" value="GDP_Man_Dehyd"/>
    <property type="match status" value="1"/>
</dbReference>